<accession>A0ABP0QK54</accession>
<evidence type="ECO:0000313" key="4">
    <source>
        <dbReference type="Proteomes" id="UP001642484"/>
    </source>
</evidence>
<feature type="region of interest" description="Disordered" evidence="1">
    <location>
        <begin position="86"/>
        <end position="114"/>
    </location>
</feature>
<dbReference type="InterPro" id="IPR010788">
    <property type="entry name" value="VDE_dom"/>
</dbReference>
<proteinExistence type="predicted"/>
<evidence type="ECO:0000256" key="1">
    <source>
        <dbReference type="SAM" id="MobiDB-lite"/>
    </source>
</evidence>
<gene>
    <name evidence="3" type="ORF">CCMP2556_LOCUS42731</name>
</gene>
<dbReference type="PANTHER" id="PTHR33970:SF1">
    <property type="entry name" value="VIOLAXANTHIN DE-EPOXIDASE, CHLOROPLASTIC"/>
    <property type="match status" value="1"/>
</dbReference>
<dbReference type="Proteomes" id="UP001642484">
    <property type="component" value="Unassembled WGS sequence"/>
</dbReference>
<dbReference type="EMBL" id="CAXAMN010024683">
    <property type="protein sequence ID" value="CAK9088647.1"/>
    <property type="molecule type" value="Genomic_DNA"/>
</dbReference>
<reference evidence="3 4" key="1">
    <citation type="submission" date="2024-02" db="EMBL/GenBank/DDBJ databases">
        <authorList>
            <person name="Chen Y."/>
            <person name="Shah S."/>
            <person name="Dougan E. K."/>
            <person name="Thang M."/>
            <person name="Chan C."/>
        </authorList>
    </citation>
    <scope>NUCLEOTIDE SEQUENCE [LARGE SCALE GENOMIC DNA]</scope>
</reference>
<dbReference type="Pfam" id="PF07137">
    <property type="entry name" value="VDE"/>
    <property type="match status" value="1"/>
</dbReference>
<dbReference type="SUPFAM" id="SSF50814">
    <property type="entry name" value="Lipocalins"/>
    <property type="match status" value="1"/>
</dbReference>
<keyword evidence="4" id="KW-1185">Reference proteome</keyword>
<organism evidence="3 4">
    <name type="scientific">Durusdinium trenchii</name>
    <dbReference type="NCBI Taxonomy" id="1381693"/>
    <lineage>
        <taxon>Eukaryota</taxon>
        <taxon>Sar</taxon>
        <taxon>Alveolata</taxon>
        <taxon>Dinophyceae</taxon>
        <taxon>Suessiales</taxon>
        <taxon>Symbiodiniaceae</taxon>
        <taxon>Durusdinium</taxon>
    </lineage>
</organism>
<name>A0ABP0QK54_9DINO</name>
<dbReference type="InterPro" id="IPR044682">
    <property type="entry name" value="VDE"/>
</dbReference>
<protein>
    <recommendedName>
        <fullName evidence="2">VDE lipocalin domain-containing protein</fullName>
    </recommendedName>
</protein>
<evidence type="ECO:0000259" key="2">
    <source>
        <dbReference type="Pfam" id="PF07137"/>
    </source>
</evidence>
<evidence type="ECO:0000313" key="3">
    <source>
        <dbReference type="EMBL" id="CAK9088647.1"/>
    </source>
</evidence>
<dbReference type="Gene3D" id="2.40.128.20">
    <property type="match status" value="1"/>
</dbReference>
<dbReference type="InterPro" id="IPR012674">
    <property type="entry name" value="Calycin"/>
</dbReference>
<feature type="domain" description="VDE lipocalin" evidence="2">
    <location>
        <begin position="19"/>
        <end position="148"/>
    </location>
</feature>
<sequence length="209" mass="23067">MPIRPWSAVADENLARVAPCLLSKCQLPLAKCILNPSCAADLTCVIACSGQPDESSCQINCGNNFENDVVVEFNRCALSAKKCVPQRPDKGPVPGEKNWEPIKGRYPPPPPDSVSDDFEVTKMTGRWYITAGLNPLFDTFDCQVHFFEGLTCCKICRSLSSLCRFGVVQRLKRIPQLNAYGMSFGKICEDDQSHDEGGIRTPASNLHNR</sequence>
<dbReference type="PANTHER" id="PTHR33970">
    <property type="entry name" value="VIOLAXANTHIN DE-EPOXIDASE, CHLOROPLASTIC-RELATED"/>
    <property type="match status" value="1"/>
</dbReference>
<comment type="caution">
    <text evidence="3">The sequence shown here is derived from an EMBL/GenBank/DDBJ whole genome shotgun (WGS) entry which is preliminary data.</text>
</comment>